<dbReference type="RefSeq" id="WP_209771571.1">
    <property type="nucleotide sequence ID" value="NZ_JAGINP010000031.1"/>
</dbReference>
<name>A0ABS4SV42_9PROT</name>
<sequence length="87" mass="9485">MSIELHSFTVALNAADPQGFRSRAEHRAWTWQAVSNLAKAVQAAGMDAEARLRGHDRSGLLLFEATDRGAAFLRDLPSVLRVEGHAS</sequence>
<keyword evidence="2" id="KW-1185">Reference proteome</keyword>
<protein>
    <submittedName>
        <fullName evidence="1">Uncharacterized protein</fullName>
    </submittedName>
</protein>
<dbReference type="Proteomes" id="UP000781958">
    <property type="component" value="Unassembled WGS sequence"/>
</dbReference>
<dbReference type="EMBL" id="JAGINP010000031">
    <property type="protein sequence ID" value="MBP2296429.1"/>
    <property type="molecule type" value="Genomic_DNA"/>
</dbReference>
<evidence type="ECO:0000313" key="2">
    <source>
        <dbReference type="Proteomes" id="UP000781958"/>
    </source>
</evidence>
<reference evidence="1 2" key="1">
    <citation type="submission" date="2021-03" db="EMBL/GenBank/DDBJ databases">
        <title>Genomic Encyclopedia of Type Strains, Phase III (KMG-III): the genomes of soil and plant-associated and newly described type strains.</title>
        <authorList>
            <person name="Whitman W."/>
        </authorList>
    </citation>
    <scope>NUCLEOTIDE SEQUENCE [LARGE SCALE GENOMIC DNA]</scope>
    <source>
        <strain evidence="1 2">IMMIB AFH-6</strain>
    </source>
</reference>
<accession>A0ABS4SV42</accession>
<proteinExistence type="predicted"/>
<gene>
    <name evidence="1" type="ORF">J2851_006247</name>
</gene>
<comment type="caution">
    <text evidence="1">The sequence shown here is derived from an EMBL/GenBank/DDBJ whole genome shotgun (WGS) entry which is preliminary data.</text>
</comment>
<evidence type="ECO:0000313" key="1">
    <source>
        <dbReference type="EMBL" id="MBP2296429.1"/>
    </source>
</evidence>
<organism evidence="1 2">
    <name type="scientific">Azospirillum rugosum</name>
    <dbReference type="NCBI Taxonomy" id="416170"/>
    <lineage>
        <taxon>Bacteria</taxon>
        <taxon>Pseudomonadati</taxon>
        <taxon>Pseudomonadota</taxon>
        <taxon>Alphaproteobacteria</taxon>
        <taxon>Rhodospirillales</taxon>
        <taxon>Azospirillaceae</taxon>
        <taxon>Azospirillum</taxon>
    </lineage>
</organism>